<dbReference type="GO" id="GO:0016020">
    <property type="term" value="C:membrane"/>
    <property type="evidence" value="ECO:0007669"/>
    <property type="project" value="TreeGrafter"/>
</dbReference>
<proteinExistence type="predicted"/>
<dbReference type="InterPro" id="IPR029058">
    <property type="entry name" value="AB_hydrolase_fold"/>
</dbReference>
<evidence type="ECO:0000313" key="3">
    <source>
        <dbReference type="Proteomes" id="UP000533476"/>
    </source>
</evidence>
<dbReference type="GO" id="GO:0016787">
    <property type="term" value="F:hydrolase activity"/>
    <property type="evidence" value="ECO:0007669"/>
    <property type="project" value="UniProtKB-KW"/>
</dbReference>
<protein>
    <submittedName>
        <fullName evidence="2">Alpha/beta hydrolase</fullName>
    </submittedName>
</protein>
<name>A0A7Y0L5E5_9FIRM</name>
<dbReference type="RefSeq" id="WP_169100551.1">
    <property type="nucleotide sequence ID" value="NZ_JABBVZ010000048.1"/>
</dbReference>
<feature type="domain" description="AB hydrolase-1" evidence="1">
    <location>
        <begin position="19"/>
        <end position="248"/>
    </location>
</feature>
<dbReference type="PANTHER" id="PTHR43798">
    <property type="entry name" value="MONOACYLGLYCEROL LIPASE"/>
    <property type="match status" value="1"/>
</dbReference>
<dbReference type="AlphaFoldDB" id="A0A7Y0L5E5"/>
<sequence>MAGSRIRIHYQILGDGPKTVLFFHGWAMNGASWLPLAKRFPQNGWRLVMPDLRGFGRSDKPPQGYHIDDYMRDAVRLVRKLGTRPVDIIGHSFGGTGAIYLAARIPHLVRRLVVLDTIPGAANPLIDPGVARQFARIRALVERTRRDHLPTLLMRLWRQSFHLPPSDESLALQQEAVDMAEPHAILATLNTILTTDIGYWLSRVRVPTLVMQGAADPVLHGGPDGLDALSAERRIIPGTGHYPHLENPDGVLAHLLPFLGVAP</sequence>
<evidence type="ECO:0000259" key="1">
    <source>
        <dbReference type="Pfam" id="PF00561"/>
    </source>
</evidence>
<gene>
    <name evidence="2" type="ORF">HIJ39_13490</name>
</gene>
<dbReference type="InterPro" id="IPR050266">
    <property type="entry name" value="AB_hydrolase_sf"/>
</dbReference>
<dbReference type="InterPro" id="IPR000639">
    <property type="entry name" value="Epox_hydrolase-like"/>
</dbReference>
<dbReference type="SUPFAM" id="SSF53474">
    <property type="entry name" value="alpha/beta-Hydrolases"/>
    <property type="match status" value="1"/>
</dbReference>
<dbReference type="PRINTS" id="PR00111">
    <property type="entry name" value="ABHYDROLASE"/>
</dbReference>
<reference evidence="2 3" key="1">
    <citation type="submission" date="2020-04" db="EMBL/GenBank/DDBJ databases">
        <authorList>
            <person name="Zhang R."/>
            <person name="Schippers A."/>
        </authorList>
    </citation>
    <scope>NUCLEOTIDE SEQUENCE [LARGE SCALE GENOMIC DNA]</scope>
    <source>
        <strain evidence="2 3">DSM 109850</strain>
    </source>
</reference>
<dbReference type="Gene3D" id="3.40.50.1820">
    <property type="entry name" value="alpha/beta hydrolase"/>
    <property type="match status" value="1"/>
</dbReference>
<keyword evidence="2" id="KW-0378">Hydrolase</keyword>
<dbReference type="Proteomes" id="UP000533476">
    <property type="component" value="Unassembled WGS sequence"/>
</dbReference>
<dbReference type="PRINTS" id="PR00412">
    <property type="entry name" value="EPOXHYDRLASE"/>
</dbReference>
<dbReference type="PANTHER" id="PTHR43798:SF33">
    <property type="entry name" value="HYDROLASE, PUTATIVE (AFU_ORTHOLOGUE AFUA_2G14860)-RELATED"/>
    <property type="match status" value="1"/>
</dbReference>
<evidence type="ECO:0000313" key="2">
    <source>
        <dbReference type="EMBL" id="NMP23353.1"/>
    </source>
</evidence>
<comment type="caution">
    <text evidence="2">The sequence shown here is derived from an EMBL/GenBank/DDBJ whole genome shotgun (WGS) entry which is preliminary data.</text>
</comment>
<dbReference type="InterPro" id="IPR000073">
    <property type="entry name" value="AB_hydrolase_1"/>
</dbReference>
<accession>A0A7Y0L5E5</accession>
<keyword evidence="3" id="KW-1185">Reference proteome</keyword>
<dbReference type="Pfam" id="PF00561">
    <property type="entry name" value="Abhydrolase_1"/>
    <property type="match status" value="1"/>
</dbReference>
<organism evidence="2 3">
    <name type="scientific">Sulfobacillus harzensis</name>
    <dbReference type="NCBI Taxonomy" id="2729629"/>
    <lineage>
        <taxon>Bacteria</taxon>
        <taxon>Bacillati</taxon>
        <taxon>Bacillota</taxon>
        <taxon>Clostridia</taxon>
        <taxon>Eubacteriales</taxon>
        <taxon>Clostridiales Family XVII. Incertae Sedis</taxon>
        <taxon>Sulfobacillus</taxon>
    </lineage>
</organism>
<dbReference type="EMBL" id="JABBVZ010000048">
    <property type="protein sequence ID" value="NMP23353.1"/>
    <property type="molecule type" value="Genomic_DNA"/>
</dbReference>